<dbReference type="SMART" id="SM00028">
    <property type="entry name" value="TPR"/>
    <property type="match status" value="3"/>
</dbReference>
<dbReference type="Gene3D" id="1.25.40.10">
    <property type="entry name" value="Tetratricopeptide repeat domain"/>
    <property type="match status" value="1"/>
</dbReference>
<dbReference type="EMBL" id="JAGGNH010000003">
    <property type="protein sequence ID" value="KAJ0979778.1"/>
    <property type="molecule type" value="Genomic_DNA"/>
</dbReference>
<feature type="compositionally biased region" description="Gly residues" evidence="1">
    <location>
        <begin position="322"/>
        <end position="332"/>
    </location>
</feature>
<accession>A0A9D5CWP7</accession>
<feature type="compositionally biased region" description="Low complexity" evidence="1">
    <location>
        <begin position="182"/>
        <end position="195"/>
    </location>
</feature>
<dbReference type="PANTHER" id="PTHR47697:SF1">
    <property type="entry name" value="OS03G0340700 PROTEIN"/>
    <property type="match status" value="1"/>
</dbReference>
<feature type="region of interest" description="Disordered" evidence="1">
    <location>
        <begin position="168"/>
        <end position="286"/>
    </location>
</feature>
<dbReference type="SUPFAM" id="SSF48452">
    <property type="entry name" value="TPR-like"/>
    <property type="match status" value="1"/>
</dbReference>
<proteinExistence type="predicted"/>
<sequence>MNSQRGSSASGGSFNNYQFDFGLSGAGSGASKPLRPSPYPSAKPSWTHQPAPSAPRSSLPNASPSMVGDILGKSWTSSTSASSSGIGIPASNPNLFSDLLGPALGSSRSSSNAPLKSSKNSFSTGSLSDSLPKTNAPLSNNTAAAVAASASPMRSTWGSAENLAGFGFSSIGAKGGSQGQPMRSATGSAGSGMSSRKGDPFGSLVDFGSKNSKNSSVASTTNPKAPSNGGNGSEFGSFQAANLTKNDDFRAFQNADPPKPSGFGMPADGFSGPPPPQKPAPAKVDDPLDMFFSRSVQASPAPTEVSGGEPFSELNDWDVGSEFGGNDGGGGTTTELEGLPPPPSGVTASGAKTKGLDNYKQGQFADAIKWLSWAVVLLQKSGDNAATIEVLSCRASCYKEVGEYKKAVADCSKVLENDAKNVAVLVQRALLYESIEKYRLGAEDLRMVLKIDPGNRLARSTIHRLNKLAD</sequence>
<feature type="compositionally biased region" description="Low complexity" evidence="1">
    <location>
        <begin position="74"/>
        <end position="91"/>
    </location>
</feature>
<protein>
    <submittedName>
        <fullName evidence="2">Uncharacterized protein</fullName>
    </submittedName>
</protein>
<reference evidence="2" key="1">
    <citation type="submission" date="2021-03" db="EMBL/GenBank/DDBJ databases">
        <authorList>
            <person name="Li Z."/>
            <person name="Yang C."/>
        </authorList>
    </citation>
    <scope>NUCLEOTIDE SEQUENCE</scope>
    <source>
        <strain evidence="2">Dzin_1.0</strain>
        <tissue evidence="2">Leaf</tissue>
    </source>
</reference>
<feature type="compositionally biased region" description="Polar residues" evidence="1">
    <location>
        <begin position="106"/>
        <end position="142"/>
    </location>
</feature>
<reference evidence="2" key="2">
    <citation type="journal article" date="2022" name="Hortic Res">
        <title>The genome of Dioscorea zingiberensis sheds light on the biosynthesis, origin and evolution of the medicinally important diosgenin saponins.</title>
        <authorList>
            <person name="Li Y."/>
            <person name="Tan C."/>
            <person name="Li Z."/>
            <person name="Guo J."/>
            <person name="Li S."/>
            <person name="Chen X."/>
            <person name="Wang C."/>
            <person name="Dai X."/>
            <person name="Yang H."/>
            <person name="Song W."/>
            <person name="Hou L."/>
            <person name="Xu J."/>
            <person name="Tong Z."/>
            <person name="Xu A."/>
            <person name="Yuan X."/>
            <person name="Wang W."/>
            <person name="Yang Q."/>
            <person name="Chen L."/>
            <person name="Sun Z."/>
            <person name="Wang K."/>
            <person name="Pan B."/>
            <person name="Chen J."/>
            <person name="Bao Y."/>
            <person name="Liu F."/>
            <person name="Qi X."/>
            <person name="Gang D.R."/>
            <person name="Wen J."/>
            <person name="Li J."/>
        </authorList>
    </citation>
    <scope>NUCLEOTIDE SEQUENCE</scope>
    <source>
        <strain evidence="2">Dzin_1.0</strain>
    </source>
</reference>
<dbReference type="PANTHER" id="PTHR47697">
    <property type="entry name" value="OS03G0340700 PROTEIN"/>
    <property type="match status" value="1"/>
</dbReference>
<evidence type="ECO:0000256" key="1">
    <source>
        <dbReference type="SAM" id="MobiDB-lite"/>
    </source>
</evidence>
<gene>
    <name evidence="2" type="ORF">J5N97_015252</name>
</gene>
<feature type="region of interest" description="Disordered" evidence="1">
    <location>
        <begin position="319"/>
        <end position="352"/>
    </location>
</feature>
<dbReference type="Proteomes" id="UP001085076">
    <property type="component" value="Miscellaneous, Linkage group lg03"/>
</dbReference>
<dbReference type="InterPro" id="IPR011990">
    <property type="entry name" value="TPR-like_helical_dom_sf"/>
</dbReference>
<evidence type="ECO:0000313" key="3">
    <source>
        <dbReference type="Proteomes" id="UP001085076"/>
    </source>
</evidence>
<feature type="region of interest" description="Disordered" evidence="1">
    <location>
        <begin position="25"/>
        <end position="154"/>
    </location>
</feature>
<dbReference type="InterPro" id="IPR019734">
    <property type="entry name" value="TPR_rpt"/>
</dbReference>
<name>A0A9D5CWP7_9LILI</name>
<dbReference type="OrthoDB" id="1872379at2759"/>
<comment type="caution">
    <text evidence="2">The sequence shown here is derived from an EMBL/GenBank/DDBJ whole genome shotgun (WGS) entry which is preliminary data.</text>
</comment>
<keyword evidence="3" id="KW-1185">Reference proteome</keyword>
<organism evidence="2 3">
    <name type="scientific">Dioscorea zingiberensis</name>
    <dbReference type="NCBI Taxonomy" id="325984"/>
    <lineage>
        <taxon>Eukaryota</taxon>
        <taxon>Viridiplantae</taxon>
        <taxon>Streptophyta</taxon>
        <taxon>Embryophyta</taxon>
        <taxon>Tracheophyta</taxon>
        <taxon>Spermatophyta</taxon>
        <taxon>Magnoliopsida</taxon>
        <taxon>Liliopsida</taxon>
        <taxon>Dioscoreales</taxon>
        <taxon>Dioscoreaceae</taxon>
        <taxon>Dioscorea</taxon>
    </lineage>
</organism>
<evidence type="ECO:0000313" key="2">
    <source>
        <dbReference type="EMBL" id="KAJ0979778.1"/>
    </source>
</evidence>
<dbReference type="AlphaFoldDB" id="A0A9D5CWP7"/>
<feature type="compositionally biased region" description="Polar residues" evidence="1">
    <location>
        <begin position="44"/>
        <end position="64"/>
    </location>
</feature>
<feature type="compositionally biased region" description="Polar residues" evidence="1">
    <location>
        <begin position="209"/>
        <end position="225"/>
    </location>
</feature>